<dbReference type="SUPFAM" id="SSF51735">
    <property type="entry name" value="NAD(P)-binding Rossmann-fold domains"/>
    <property type="match status" value="1"/>
</dbReference>
<comment type="similarity">
    <text evidence="1 3">Belongs to the short-chain dehydrogenases/reductases (SDR) family.</text>
</comment>
<evidence type="ECO:0000313" key="6">
    <source>
        <dbReference type="Proteomes" id="UP001589858"/>
    </source>
</evidence>
<proteinExistence type="inferred from homology"/>
<evidence type="ECO:0000256" key="3">
    <source>
        <dbReference type="RuleBase" id="RU000363"/>
    </source>
</evidence>
<dbReference type="EMBL" id="JBHLTM010000012">
    <property type="protein sequence ID" value="MFC0683486.1"/>
    <property type="molecule type" value="Genomic_DNA"/>
</dbReference>
<name>A0ABV6S2L8_9SPHN</name>
<dbReference type="Proteomes" id="UP001589858">
    <property type="component" value="Unassembled WGS sequence"/>
</dbReference>
<gene>
    <name evidence="5" type="ORF">ACFFF8_02630</name>
</gene>
<dbReference type="PANTHER" id="PTHR44196">
    <property type="entry name" value="DEHYDROGENASE/REDUCTASE SDR FAMILY MEMBER 7B"/>
    <property type="match status" value="1"/>
</dbReference>
<comment type="caution">
    <text evidence="5">The sequence shown here is derived from an EMBL/GenBank/DDBJ whole genome shotgun (WGS) entry which is preliminary data.</text>
</comment>
<sequence length="265" mass="27816">MNLSGKRALVTGGSSGIGLEIARELLRAGASVAITGRRQEAVDKALGELRSLGTVSGVSADVTTADGRARSLDLTTRTLGGLDILVNNAGGVRAGRLEAIEEDEIRQMVEVNLTGPILLTRAALPLLKERADALVVNVSSGIALVGMAFYTPYAAVKAGIAHFGEALRRELDGEGVRVLTVYPTATETPMMATSGLARDGGRETPEDVAREVIEAMAQDHLEVVRGGPDRIETVKRNRADPAAVDDAMRPMKASIEAAARDHSAL</sequence>
<evidence type="ECO:0000313" key="5">
    <source>
        <dbReference type="EMBL" id="MFC0683486.1"/>
    </source>
</evidence>
<dbReference type="PANTHER" id="PTHR44196:SF1">
    <property type="entry name" value="DEHYDROGENASE_REDUCTASE SDR FAMILY MEMBER 7B"/>
    <property type="match status" value="1"/>
</dbReference>
<evidence type="ECO:0000256" key="1">
    <source>
        <dbReference type="ARBA" id="ARBA00006484"/>
    </source>
</evidence>
<dbReference type="InterPro" id="IPR002347">
    <property type="entry name" value="SDR_fam"/>
</dbReference>
<keyword evidence="2 5" id="KW-0560">Oxidoreductase</keyword>
<dbReference type="InterPro" id="IPR057326">
    <property type="entry name" value="KR_dom"/>
</dbReference>
<feature type="domain" description="Ketoreductase" evidence="4">
    <location>
        <begin position="6"/>
        <end position="188"/>
    </location>
</feature>
<organism evidence="5 6">
    <name type="scientific">Novosphingobium clariflavum</name>
    <dbReference type="NCBI Taxonomy" id="2029884"/>
    <lineage>
        <taxon>Bacteria</taxon>
        <taxon>Pseudomonadati</taxon>
        <taxon>Pseudomonadota</taxon>
        <taxon>Alphaproteobacteria</taxon>
        <taxon>Sphingomonadales</taxon>
        <taxon>Sphingomonadaceae</taxon>
        <taxon>Novosphingobium</taxon>
    </lineage>
</organism>
<dbReference type="GO" id="GO:0016491">
    <property type="term" value="F:oxidoreductase activity"/>
    <property type="evidence" value="ECO:0007669"/>
    <property type="project" value="UniProtKB-KW"/>
</dbReference>
<keyword evidence="6" id="KW-1185">Reference proteome</keyword>
<reference evidence="5 6" key="1">
    <citation type="submission" date="2024-09" db="EMBL/GenBank/DDBJ databases">
        <authorList>
            <person name="Sun Q."/>
            <person name="Mori K."/>
        </authorList>
    </citation>
    <scope>NUCLEOTIDE SEQUENCE [LARGE SCALE GENOMIC DNA]</scope>
    <source>
        <strain evidence="5 6">CICC 11035S</strain>
    </source>
</reference>
<accession>A0ABV6S2L8</accession>
<dbReference type="InterPro" id="IPR036291">
    <property type="entry name" value="NAD(P)-bd_dom_sf"/>
</dbReference>
<dbReference type="SMART" id="SM00822">
    <property type="entry name" value="PKS_KR"/>
    <property type="match status" value="1"/>
</dbReference>
<evidence type="ECO:0000256" key="2">
    <source>
        <dbReference type="ARBA" id="ARBA00023002"/>
    </source>
</evidence>
<protein>
    <submittedName>
        <fullName evidence="5">SDR family NAD(P)-dependent oxidoreductase</fullName>
        <ecNumber evidence="5">1.-.-.-</ecNumber>
    </submittedName>
</protein>
<dbReference type="RefSeq" id="WP_125990244.1">
    <property type="nucleotide sequence ID" value="NZ_JAPCWC010000035.1"/>
</dbReference>
<dbReference type="Gene3D" id="3.40.50.720">
    <property type="entry name" value="NAD(P)-binding Rossmann-like Domain"/>
    <property type="match status" value="1"/>
</dbReference>
<dbReference type="Pfam" id="PF00106">
    <property type="entry name" value="adh_short"/>
    <property type="match status" value="1"/>
</dbReference>
<evidence type="ECO:0000259" key="4">
    <source>
        <dbReference type="SMART" id="SM00822"/>
    </source>
</evidence>
<dbReference type="PRINTS" id="PR00081">
    <property type="entry name" value="GDHRDH"/>
</dbReference>
<dbReference type="EC" id="1.-.-.-" evidence="5"/>
<dbReference type="CDD" id="cd05233">
    <property type="entry name" value="SDR_c"/>
    <property type="match status" value="1"/>
</dbReference>
<dbReference type="PRINTS" id="PR00080">
    <property type="entry name" value="SDRFAMILY"/>
</dbReference>